<evidence type="ECO:0000313" key="10">
    <source>
        <dbReference type="Proteomes" id="UP000653305"/>
    </source>
</evidence>
<dbReference type="Gene3D" id="1.10.20.10">
    <property type="entry name" value="Histone, subunit A"/>
    <property type="match status" value="1"/>
</dbReference>
<feature type="region of interest" description="Disordered" evidence="7">
    <location>
        <begin position="1"/>
        <end position="27"/>
    </location>
</feature>
<dbReference type="InterPro" id="IPR032454">
    <property type="entry name" value="Histone_H2A_C"/>
</dbReference>
<keyword evidence="5 6" id="KW-0539">Nucleus</keyword>
<organism evidence="9 10">
    <name type="scientific">Phtheirospermum japonicum</name>
    <dbReference type="NCBI Taxonomy" id="374723"/>
    <lineage>
        <taxon>Eukaryota</taxon>
        <taxon>Viridiplantae</taxon>
        <taxon>Streptophyta</taxon>
        <taxon>Embryophyta</taxon>
        <taxon>Tracheophyta</taxon>
        <taxon>Spermatophyta</taxon>
        <taxon>Magnoliopsida</taxon>
        <taxon>eudicotyledons</taxon>
        <taxon>Gunneridae</taxon>
        <taxon>Pentapetalae</taxon>
        <taxon>asterids</taxon>
        <taxon>lamiids</taxon>
        <taxon>Lamiales</taxon>
        <taxon>Orobanchaceae</taxon>
        <taxon>Orobanchaceae incertae sedis</taxon>
        <taxon>Phtheirospermum</taxon>
    </lineage>
</organism>
<dbReference type="SUPFAM" id="SSF47113">
    <property type="entry name" value="Histone-fold"/>
    <property type="match status" value="1"/>
</dbReference>
<dbReference type="OrthoDB" id="9421954at2759"/>
<keyword evidence="6" id="KW-0238">DNA-binding</keyword>
<dbReference type="AlphaFoldDB" id="A0A830BB81"/>
<name>A0A830BB81_9LAMI</name>
<keyword evidence="4 6" id="KW-0158">Chromosome</keyword>
<dbReference type="GO" id="GO:0000786">
    <property type="term" value="C:nucleosome"/>
    <property type="evidence" value="ECO:0007669"/>
    <property type="project" value="UniProtKB-KW"/>
</dbReference>
<comment type="caution">
    <text evidence="9">The sequence shown here is derived from an EMBL/GenBank/DDBJ whole genome shotgun (WGS) entry which is preliminary data.</text>
</comment>
<comment type="similarity">
    <text evidence="3 6">Belongs to the histone H2A family.</text>
</comment>
<evidence type="ECO:0000256" key="5">
    <source>
        <dbReference type="ARBA" id="ARBA00023242"/>
    </source>
</evidence>
<evidence type="ECO:0000256" key="4">
    <source>
        <dbReference type="ARBA" id="ARBA00022454"/>
    </source>
</evidence>
<reference evidence="9" key="1">
    <citation type="submission" date="2020-07" db="EMBL/GenBank/DDBJ databases">
        <title>Ethylene signaling mediates host invasion by parasitic plants.</title>
        <authorList>
            <person name="Yoshida S."/>
        </authorList>
    </citation>
    <scope>NUCLEOTIDE SEQUENCE</scope>
    <source>
        <strain evidence="9">Okayama</strain>
    </source>
</reference>
<keyword evidence="10" id="KW-1185">Reference proteome</keyword>
<accession>A0A830BB81</accession>
<dbReference type="Pfam" id="PF16211">
    <property type="entry name" value="Histone_H2A_C"/>
    <property type="match status" value="1"/>
</dbReference>
<dbReference type="InterPro" id="IPR009072">
    <property type="entry name" value="Histone-fold"/>
</dbReference>
<evidence type="ECO:0000256" key="2">
    <source>
        <dbReference type="ARBA" id="ARBA00004286"/>
    </source>
</evidence>
<evidence type="ECO:0000259" key="8">
    <source>
        <dbReference type="Pfam" id="PF16211"/>
    </source>
</evidence>
<dbReference type="InterPro" id="IPR032458">
    <property type="entry name" value="Histone_H2A_CS"/>
</dbReference>
<dbReference type="PANTHER" id="PTHR23430">
    <property type="entry name" value="HISTONE H2A"/>
    <property type="match status" value="1"/>
</dbReference>
<dbReference type="PROSITE" id="PS00046">
    <property type="entry name" value="HISTONE_H2A"/>
    <property type="match status" value="1"/>
</dbReference>
<dbReference type="SMART" id="SM00414">
    <property type="entry name" value="H2A"/>
    <property type="match status" value="1"/>
</dbReference>
<proteinExistence type="inferred from homology"/>
<evidence type="ECO:0000256" key="7">
    <source>
        <dbReference type="SAM" id="MobiDB-lite"/>
    </source>
</evidence>
<dbReference type="GO" id="GO:0005634">
    <property type="term" value="C:nucleus"/>
    <property type="evidence" value="ECO:0007669"/>
    <property type="project" value="UniProtKB-SubCell"/>
</dbReference>
<dbReference type="Proteomes" id="UP000653305">
    <property type="component" value="Unassembled WGS sequence"/>
</dbReference>
<gene>
    <name evidence="9" type="ORF">PHJA_000346700</name>
</gene>
<comment type="subunit">
    <text evidence="6">The nucleosome is a histone octamer containing two molecules each of H2A, H2B, H3 and H4 assembled in one H3-H4 heterotetramer and two H2A-H2B heterodimers. The octamer wraps approximately 147 bp of DNA.</text>
</comment>
<sequence>MSSTAKNGRGKSKASRSKPVSRSTRAGLEFPVGRVAQNFKSGKYSDRVSVEAPVYLTAILDLATEVLELDGDKARQCQKRQIVPNIQMVVENDEELSKLLAGVTIASGGANPTFNRPSLLKSTDER</sequence>
<dbReference type="InterPro" id="IPR002119">
    <property type="entry name" value="Histone_H2A"/>
</dbReference>
<protein>
    <recommendedName>
        <fullName evidence="6">Histone H2A</fullName>
    </recommendedName>
</protein>
<evidence type="ECO:0000256" key="6">
    <source>
        <dbReference type="RuleBase" id="RU003767"/>
    </source>
</evidence>
<dbReference type="GO" id="GO:0046982">
    <property type="term" value="F:protein heterodimerization activity"/>
    <property type="evidence" value="ECO:0007669"/>
    <property type="project" value="InterPro"/>
</dbReference>
<dbReference type="CDD" id="cd00074">
    <property type="entry name" value="HFD_H2A"/>
    <property type="match status" value="1"/>
</dbReference>
<evidence type="ECO:0000256" key="1">
    <source>
        <dbReference type="ARBA" id="ARBA00004123"/>
    </source>
</evidence>
<dbReference type="PRINTS" id="PR00620">
    <property type="entry name" value="HISTONEH2A"/>
</dbReference>
<feature type="domain" description="Histone H2A C-terminal" evidence="8">
    <location>
        <begin position="94"/>
        <end position="109"/>
    </location>
</feature>
<dbReference type="GO" id="GO:0030527">
    <property type="term" value="F:structural constituent of chromatin"/>
    <property type="evidence" value="ECO:0007669"/>
    <property type="project" value="InterPro"/>
</dbReference>
<dbReference type="GO" id="GO:0003677">
    <property type="term" value="F:DNA binding"/>
    <property type="evidence" value="ECO:0007669"/>
    <property type="project" value="UniProtKB-KW"/>
</dbReference>
<comment type="subcellular location">
    <subcellularLocation>
        <location evidence="2">Chromosome</location>
    </subcellularLocation>
    <subcellularLocation>
        <location evidence="1 6">Nucleus</location>
    </subcellularLocation>
</comment>
<keyword evidence="6" id="KW-0544">Nucleosome core</keyword>
<dbReference type="EMBL" id="BMAC01000036">
    <property type="protein sequence ID" value="GFP82034.1"/>
    <property type="molecule type" value="Genomic_DNA"/>
</dbReference>
<evidence type="ECO:0000313" key="9">
    <source>
        <dbReference type="EMBL" id="GFP82034.1"/>
    </source>
</evidence>
<evidence type="ECO:0000256" key="3">
    <source>
        <dbReference type="ARBA" id="ARBA00010691"/>
    </source>
</evidence>